<comment type="caution">
    <text evidence="2">The sequence shown here is derived from an EMBL/GenBank/DDBJ whole genome shotgun (WGS) entry which is preliminary data.</text>
</comment>
<dbReference type="AlphaFoldDB" id="A0A3N2DY01"/>
<feature type="transmembrane region" description="Helical" evidence="1">
    <location>
        <begin position="49"/>
        <end position="69"/>
    </location>
</feature>
<proteinExistence type="predicted"/>
<evidence type="ECO:0000313" key="3">
    <source>
        <dbReference type="Proteomes" id="UP000275394"/>
    </source>
</evidence>
<keyword evidence="1" id="KW-0812">Transmembrane</keyword>
<evidence type="ECO:0000256" key="1">
    <source>
        <dbReference type="SAM" id="Phobius"/>
    </source>
</evidence>
<accession>A0A3N2DY01</accession>
<protein>
    <submittedName>
        <fullName evidence="2">Uncharacterized protein</fullName>
    </submittedName>
</protein>
<keyword evidence="1" id="KW-1133">Transmembrane helix</keyword>
<evidence type="ECO:0000313" key="2">
    <source>
        <dbReference type="EMBL" id="ROS04746.1"/>
    </source>
</evidence>
<dbReference type="Proteomes" id="UP000275394">
    <property type="component" value="Unassembled WGS sequence"/>
</dbReference>
<keyword evidence="1" id="KW-0472">Membrane</keyword>
<feature type="transmembrane region" description="Helical" evidence="1">
    <location>
        <begin position="81"/>
        <end position="101"/>
    </location>
</feature>
<gene>
    <name evidence="2" type="ORF">EDC56_0259</name>
</gene>
<reference evidence="2 3" key="1">
    <citation type="submission" date="2018-11" db="EMBL/GenBank/DDBJ databases">
        <title>Genomic Encyclopedia of Type Strains, Phase IV (KMG-IV): sequencing the most valuable type-strain genomes for metagenomic binning, comparative biology and taxonomic classification.</title>
        <authorList>
            <person name="Goeker M."/>
        </authorList>
    </citation>
    <scope>NUCLEOTIDE SEQUENCE [LARGE SCALE GENOMIC DNA]</scope>
    <source>
        <strain evidence="2 3">DSM 100316</strain>
    </source>
</reference>
<organism evidence="2 3">
    <name type="scientific">Sinobacterium caligoides</name>
    <dbReference type="NCBI Taxonomy" id="933926"/>
    <lineage>
        <taxon>Bacteria</taxon>
        <taxon>Pseudomonadati</taxon>
        <taxon>Pseudomonadota</taxon>
        <taxon>Gammaproteobacteria</taxon>
        <taxon>Cellvibrionales</taxon>
        <taxon>Spongiibacteraceae</taxon>
        <taxon>Sinobacterium</taxon>
    </lineage>
</organism>
<keyword evidence="3" id="KW-1185">Reference proteome</keyword>
<sequence>MLHPRSLATVLWITLLFALPWPIYNSPSLTIQPLIFTFSHYDAKFSTFAVIAQAAISCVILLMASIMIVKQLGRLTPPMPISFVGLIIISLLFFSRTFALYSLGHDQRYNLQEIYQVTATMEKRQPATPLSHP</sequence>
<name>A0A3N2DY01_9GAMM</name>
<dbReference type="EMBL" id="RKHR01000003">
    <property type="protein sequence ID" value="ROS04746.1"/>
    <property type="molecule type" value="Genomic_DNA"/>
</dbReference>